<dbReference type="OrthoDB" id="5189092at2"/>
<comment type="caution">
    <text evidence="2">The sequence shown here is derived from an EMBL/GenBank/DDBJ whole genome shotgun (WGS) entry which is preliminary data.</text>
</comment>
<keyword evidence="1" id="KW-0472">Membrane</keyword>
<dbReference type="Proteomes" id="UP000244893">
    <property type="component" value="Unassembled WGS sequence"/>
</dbReference>
<evidence type="ECO:0000313" key="2">
    <source>
        <dbReference type="EMBL" id="PVZ95205.1"/>
    </source>
</evidence>
<keyword evidence="1" id="KW-0812">Transmembrane</keyword>
<evidence type="ECO:0000256" key="1">
    <source>
        <dbReference type="SAM" id="Phobius"/>
    </source>
</evidence>
<accession>A0A2V1HRK0</accession>
<name>A0A2V1HRK0_9MICO</name>
<gene>
    <name evidence="2" type="ORF">DDQ50_01360</name>
</gene>
<reference evidence="2 3" key="1">
    <citation type="submission" date="2018-05" db="EMBL/GenBank/DDBJ databases">
        <title>Amnibacterium sp. M8JJ-5, whole genome shotgun sequence.</title>
        <authorList>
            <person name="Tuo L."/>
        </authorList>
    </citation>
    <scope>NUCLEOTIDE SEQUENCE [LARGE SCALE GENOMIC DNA]</scope>
    <source>
        <strain evidence="2 3">M8JJ-5</strain>
    </source>
</reference>
<proteinExistence type="predicted"/>
<dbReference type="RefSeq" id="WP_116754943.1">
    <property type="nucleotide sequence ID" value="NZ_JBHUEX010000001.1"/>
</dbReference>
<evidence type="ECO:0008006" key="4">
    <source>
        <dbReference type="Google" id="ProtNLM"/>
    </source>
</evidence>
<keyword evidence="1" id="KW-1133">Transmembrane helix</keyword>
<evidence type="ECO:0000313" key="3">
    <source>
        <dbReference type="Proteomes" id="UP000244893"/>
    </source>
</evidence>
<protein>
    <recommendedName>
        <fullName evidence="4">DUF4232 domain-containing protein</fullName>
    </recommendedName>
</protein>
<feature type="transmembrane region" description="Helical" evidence="1">
    <location>
        <begin position="21"/>
        <end position="39"/>
    </location>
</feature>
<keyword evidence="3" id="KW-1185">Reference proteome</keyword>
<dbReference type="EMBL" id="QEOP01000001">
    <property type="protein sequence ID" value="PVZ95205.1"/>
    <property type="molecule type" value="Genomic_DNA"/>
</dbReference>
<sequence length="213" mass="21899">MSGISDPSGPLPSRVYRRRRLVVLLVVVAIIAVVVLIFVRPPADAAAPAPAATDAAQAPVDASAPVDPGAATGPVACTPDQVSVSPVTDADSYDAGVEPQLSWTLANTGSVACIINVGTSQQVFTVTSGDEKIWTSTDCQTDPKDFDLTLEPASSGAAPTSSASFTWPRERSSTDTCAADAVREQVAAGGASYHLQVSVGGFTSSDTKQFLLY</sequence>
<dbReference type="AlphaFoldDB" id="A0A2V1HRK0"/>
<organism evidence="2 3">
    <name type="scientific">Amnibacterium flavum</name>
    <dbReference type="NCBI Taxonomy" id="2173173"/>
    <lineage>
        <taxon>Bacteria</taxon>
        <taxon>Bacillati</taxon>
        <taxon>Actinomycetota</taxon>
        <taxon>Actinomycetes</taxon>
        <taxon>Micrococcales</taxon>
        <taxon>Microbacteriaceae</taxon>
        <taxon>Amnibacterium</taxon>
    </lineage>
</organism>